<organism evidence="2 3">
    <name type="scientific">Pontiella desulfatans</name>
    <dbReference type="NCBI Taxonomy" id="2750659"/>
    <lineage>
        <taxon>Bacteria</taxon>
        <taxon>Pseudomonadati</taxon>
        <taxon>Kiritimatiellota</taxon>
        <taxon>Kiritimatiellia</taxon>
        <taxon>Kiritimatiellales</taxon>
        <taxon>Pontiellaceae</taxon>
        <taxon>Pontiella</taxon>
    </lineage>
</organism>
<name>A0A6C2U6I9_PONDE</name>
<accession>A0A6C2U6I9</accession>
<dbReference type="Pfam" id="PF01797">
    <property type="entry name" value="Y1_Tnp"/>
    <property type="match status" value="1"/>
</dbReference>
<dbReference type="PANTHER" id="PTHR34322:SF2">
    <property type="entry name" value="TRANSPOSASE IS200-LIKE DOMAIN-CONTAINING PROTEIN"/>
    <property type="match status" value="1"/>
</dbReference>
<dbReference type="EMBL" id="CAAHFG010000002">
    <property type="protein sequence ID" value="VGO15417.1"/>
    <property type="molecule type" value="Genomic_DNA"/>
</dbReference>
<dbReference type="InterPro" id="IPR036515">
    <property type="entry name" value="Transposase_17_sf"/>
</dbReference>
<reference evidence="2 3" key="1">
    <citation type="submission" date="2019-04" db="EMBL/GenBank/DDBJ databases">
        <authorList>
            <person name="Van Vliet M D."/>
        </authorList>
    </citation>
    <scope>NUCLEOTIDE SEQUENCE [LARGE SCALE GENOMIC DNA]</scope>
    <source>
        <strain evidence="2 3">F1</strain>
    </source>
</reference>
<sequence length="337" mass="38452">MPRKPRVEYAGAIYHVMSRGNRGDPIYRDGRDCETFLDTLDEACGRTGWRIHAFVLMGNHYHLLLETPEANLVAGMKWLQGTYTQRFNARHKLWGHLLQGRYKAIPVDRDAGGGYFPTVANYIHLNPVRTKVFDLGQEKLVDYRWSSYPLYLRPSKRPEWLVVDRVLGALGAGDDRAGREWYRKHMQKRVLEIAGNDTPRESDPAWDKIRRGWFFGSDDFRRELMVRIDDGLKGKRASSFSGEAIREHNEAEADKLIVQGLGKLGVLPGQLEGMRKGAPAKMALAWLVKKKTVVRNEWISERLSCGHPANIPGYVRRVELADGGQLAELKEILKSED</sequence>
<protein>
    <recommendedName>
        <fullName evidence="1">Transposase IS200-like domain-containing protein</fullName>
    </recommendedName>
</protein>
<gene>
    <name evidence="2" type="ORF">PDESU_04000</name>
</gene>
<dbReference type="InterPro" id="IPR002686">
    <property type="entry name" value="Transposase_17"/>
</dbReference>
<dbReference type="PANTHER" id="PTHR34322">
    <property type="entry name" value="TRANSPOSASE, Y1_TNP DOMAIN-CONTAINING"/>
    <property type="match status" value="1"/>
</dbReference>
<dbReference type="GO" id="GO:0004803">
    <property type="term" value="F:transposase activity"/>
    <property type="evidence" value="ECO:0007669"/>
    <property type="project" value="InterPro"/>
</dbReference>
<dbReference type="AlphaFoldDB" id="A0A6C2U6I9"/>
<dbReference type="Gene3D" id="3.30.70.1290">
    <property type="entry name" value="Transposase IS200-like"/>
    <property type="match status" value="1"/>
</dbReference>
<evidence type="ECO:0000259" key="1">
    <source>
        <dbReference type="SMART" id="SM01321"/>
    </source>
</evidence>
<dbReference type="RefSeq" id="WP_136080982.1">
    <property type="nucleotide sequence ID" value="NZ_CAAHFG010000002.1"/>
</dbReference>
<dbReference type="SMART" id="SM01321">
    <property type="entry name" value="Y1_Tnp"/>
    <property type="match status" value="1"/>
</dbReference>
<dbReference type="SUPFAM" id="SSF143422">
    <property type="entry name" value="Transposase IS200-like"/>
    <property type="match status" value="1"/>
</dbReference>
<dbReference type="GO" id="GO:0006313">
    <property type="term" value="P:DNA transposition"/>
    <property type="evidence" value="ECO:0007669"/>
    <property type="project" value="InterPro"/>
</dbReference>
<evidence type="ECO:0000313" key="2">
    <source>
        <dbReference type="EMBL" id="VGO15417.1"/>
    </source>
</evidence>
<feature type="domain" description="Transposase IS200-like" evidence="1">
    <location>
        <begin position="9"/>
        <end position="126"/>
    </location>
</feature>
<dbReference type="Proteomes" id="UP000366872">
    <property type="component" value="Unassembled WGS sequence"/>
</dbReference>
<keyword evidence="3" id="KW-1185">Reference proteome</keyword>
<proteinExistence type="predicted"/>
<dbReference type="GO" id="GO:0003677">
    <property type="term" value="F:DNA binding"/>
    <property type="evidence" value="ECO:0007669"/>
    <property type="project" value="InterPro"/>
</dbReference>
<evidence type="ECO:0000313" key="3">
    <source>
        <dbReference type="Proteomes" id="UP000366872"/>
    </source>
</evidence>